<evidence type="ECO:0008006" key="3">
    <source>
        <dbReference type="Google" id="ProtNLM"/>
    </source>
</evidence>
<name>A0ABD3WR88_SINWO</name>
<accession>A0ABD3WR88</accession>
<protein>
    <recommendedName>
        <fullName evidence="3">Recombination activating protein 1</fullName>
    </recommendedName>
</protein>
<dbReference type="AlphaFoldDB" id="A0ABD3WR88"/>
<organism evidence="1 2">
    <name type="scientific">Sinanodonta woodiana</name>
    <name type="common">Chinese pond mussel</name>
    <name type="synonym">Anodonta woodiana</name>
    <dbReference type="NCBI Taxonomy" id="1069815"/>
    <lineage>
        <taxon>Eukaryota</taxon>
        <taxon>Metazoa</taxon>
        <taxon>Spiralia</taxon>
        <taxon>Lophotrochozoa</taxon>
        <taxon>Mollusca</taxon>
        <taxon>Bivalvia</taxon>
        <taxon>Autobranchia</taxon>
        <taxon>Heteroconchia</taxon>
        <taxon>Palaeoheterodonta</taxon>
        <taxon>Unionida</taxon>
        <taxon>Unionoidea</taxon>
        <taxon>Unionidae</taxon>
        <taxon>Unioninae</taxon>
        <taxon>Sinanodonta</taxon>
    </lineage>
</organism>
<feature type="non-terminal residue" evidence="1">
    <location>
        <position position="1"/>
    </location>
</feature>
<comment type="caution">
    <text evidence="1">The sequence shown here is derived from an EMBL/GenBank/DDBJ whole genome shotgun (WGS) entry which is preliminary data.</text>
</comment>
<evidence type="ECO:0000313" key="2">
    <source>
        <dbReference type="Proteomes" id="UP001634394"/>
    </source>
</evidence>
<dbReference type="EMBL" id="JBJQND010000005">
    <property type="protein sequence ID" value="KAL3876497.1"/>
    <property type="molecule type" value="Genomic_DNA"/>
</dbReference>
<gene>
    <name evidence="1" type="ORF">ACJMK2_034339</name>
</gene>
<reference evidence="1 2" key="1">
    <citation type="submission" date="2024-11" db="EMBL/GenBank/DDBJ databases">
        <title>Chromosome-level genome assembly of the freshwater bivalve Anodonta woodiana.</title>
        <authorList>
            <person name="Chen X."/>
        </authorList>
    </citation>
    <scope>NUCLEOTIDE SEQUENCE [LARGE SCALE GENOMIC DNA]</scope>
    <source>
        <strain evidence="1">MN2024</strain>
        <tissue evidence="1">Gills</tissue>
    </source>
</reference>
<proteinExistence type="predicted"/>
<sequence length="135" mass="15557">RDYISTDRRDAIAAWKNLDQIWGMGIEDAHPEKRSNPIKCEGLTCKICFHGLCMGLTHIPEKKQFFLHLAYHEKILFDKTIDEKEHEICKSVKVWRFPVSGCLKLTRLQIVGNKVCTSAKISVSKLSKTFDNMCM</sequence>
<dbReference type="Proteomes" id="UP001634394">
    <property type="component" value="Unassembled WGS sequence"/>
</dbReference>
<evidence type="ECO:0000313" key="1">
    <source>
        <dbReference type="EMBL" id="KAL3876497.1"/>
    </source>
</evidence>
<keyword evidence="2" id="KW-1185">Reference proteome</keyword>